<dbReference type="Pfam" id="PF08448">
    <property type="entry name" value="PAS_4"/>
    <property type="match status" value="1"/>
</dbReference>
<evidence type="ECO:0000313" key="8">
    <source>
        <dbReference type="Proteomes" id="UP000186513"/>
    </source>
</evidence>
<sequence>MAGVGLLLLLVAALLSWWLWSSRQVAEQRALADAVSAARLLEQRTLASMREVDLLLDDVAREAVRLPIDPPVEWSEPLGFETILMLRDKPERLPHVVVLSVLDAHGRIAYSTSAARGADFADLPIVARVLAQPKAQLYVSGAYQLRVSGREGVAFARPVFGPSGRLQAIVLAGVHIEAWLSHLHDLHLGASGLAYVADREQHLVAAKPLPNRQRIGRPLPDRQLQPSGLGEASQFFHDASGGRYLLVQRQLSDYPFSLGVALAEDDYLATWRQSAWVAALGLLFLIVFGSLLLLLLWRGGRQARALSQSEARLSLQEQRMRRMVEASPCALGLLDFSTDHIRYLNPDMADLVGRPVSELAGQPMASLFAQPEDWAACRAALREAGTVREREYALHTSGGTLRWVDLSATLLAGNGGGDDVLVSMMDVTQRVAREHRLSHEAGTDALTGLANRRRFLEQGGEMFELAHRHQRPLALLMIDLDHFKQVNDLYGHGIGDEVLVRMARLLDATLRTGDLAVRLGGEEFVALLPETDLTHALEAAERLREAVENAPLMLADSRLLAFTVSIGVAALRDEHAELHNLLAQADAALYRAKHAGRNRVTS</sequence>
<dbReference type="STRING" id="1121279.SAMN02745887_01889"/>
<evidence type="ECO:0000256" key="3">
    <source>
        <dbReference type="SAM" id="Phobius"/>
    </source>
</evidence>
<dbReference type="SMART" id="SM00091">
    <property type="entry name" value="PAS"/>
    <property type="match status" value="1"/>
</dbReference>
<proteinExistence type="predicted"/>
<evidence type="ECO:0000256" key="2">
    <source>
        <dbReference type="ARBA" id="ARBA00034247"/>
    </source>
</evidence>
<dbReference type="AlphaFoldDB" id="A0A1K2HHG3"/>
<dbReference type="GO" id="GO:0043709">
    <property type="term" value="P:cell adhesion involved in single-species biofilm formation"/>
    <property type="evidence" value="ECO:0007669"/>
    <property type="project" value="TreeGrafter"/>
</dbReference>
<dbReference type="CDD" id="cd00130">
    <property type="entry name" value="PAS"/>
    <property type="match status" value="1"/>
</dbReference>
<keyword evidence="3" id="KW-0812">Transmembrane</keyword>
<protein>
    <recommendedName>
        <fullName evidence="1">diguanylate cyclase</fullName>
        <ecNumber evidence="1">2.7.7.65</ecNumber>
    </recommendedName>
</protein>
<dbReference type="SUPFAM" id="SSF55785">
    <property type="entry name" value="PYP-like sensor domain (PAS domain)"/>
    <property type="match status" value="1"/>
</dbReference>
<evidence type="ECO:0000313" key="7">
    <source>
        <dbReference type="EMBL" id="SFZ76147.1"/>
    </source>
</evidence>
<dbReference type="GO" id="GO:0052621">
    <property type="term" value="F:diguanylate cyclase activity"/>
    <property type="evidence" value="ECO:0007669"/>
    <property type="project" value="UniProtKB-EC"/>
</dbReference>
<dbReference type="Gene3D" id="3.30.450.20">
    <property type="entry name" value="PAS domain"/>
    <property type="match status" value="2"/>
</dbReference>
<dbReference type="PROSITE" id="PS50113">
    <property type="entry name" value="PAC"/>
    <property type="match status" value="1"/>
</dbReference>
<dbReference type="NCBIfam" id="TIGR00229">
    <property type="entry name" value="sensory_box"/>
    <property type="match status" value="1"/>
</dbReference>
<dbReference type="CDD" id="cd12914">
    <property type="entry name" value="PDC1_DGC_like"/>
    <property type="match status" value="1"/>
</dbReference>
<keyword evidence="3" id="KW-1133">Transmembrane helix</keyword>
<dbReference type="InterPro" id="IPR000014">
    <property type="entry name" value="PAS"/>
</dbReference>
<feature type="transmembrane region" description="Helical" evidence="3">
    <location>
        <begin position="275"/>
        <end position="297"/>
    </location>
</feature>
<accession>A0A1K2HHG3</accession>
<dbReference type="SMART" id="SM00267">
    <property type="entry name" value="GGDEF"/>
    <property type="match status" value="1"/>
</dbReference>
<dbReference type="NCBIfam" id="TIGR00254">
    <property type="entry name" value="GGDEF"/>
    <property type="match status" value="1"/>
</dbReference>
<evidence type="ECO:0000259" key="5">
    <source>
        <dbReference type="PROSITE" id="PS50113"/>
    </source>
</evidence>
<dbReference type="GO" id="GO:1902201">
    <property type="term" value="P:negative regulation of bacterial-type flagellum-dependent cell motility"/>
    <property type="evidence" value="ECO:0007669"/>
    <property type="project" value="TreeGrafter"/>
</dbReference>
<dbReference type="PANTHER" id="PTHR45138:SF9">
    <property type="entry name" value="DIGUANYLATE CYCLASE DGCM-RELATED"/>
    <property type="match status" value="1"/>
</dbReference>
<dbReference type="InterPro" id="IPR013656">
    <property type="entry name" value="PAS_4"/>
</dbReference>
<evidence type="ECO:0000259" key="4">
    <source>
        <dbReference type="PROSITE" id="PS50112"/>
    </source>
</evidence>
<dbReference type="CDD" id="cd01949">
    <property type="entry name" value="GGDEF"/>
    <property type="match status" value="1"/>
</dbReference>
<feature type="domain" description="PAC" evidence="5">
    <location>
        <begin position="388"/>
        <end position="439"/>
    </location>
</feature>
<evidence type="ECO:0000256" key="1">
    <source>
        <dbReference type="ARBA" id="ARBA00012528"/>
    </source>
</evidence>
<keyword evidence="3" id="KW-0472">Membrane</keyword>
<dbReference type="Pfam" id="PF00990">
    <property type="entry name" value="GGDEF"/>
    <property type="match status" value="1"/>
</dbReference>
<comment type="catalytic activity">
    <reaction evidence="2">
        <text>2 GTP = 3',3'-c-di-GMP + 2 diphosphate</text>
        <dbReference type="Rhea" id="RHEA:24898"/>
        <dbReference type="ChEBI" id="CHEBI:33019"/>
        <dbReference type="ChEBI" id="CHEBI:37565"/>
        <dbReference type="ChEBI" id="CHEBI:58805"/>
        <dbReference type="EC" id="2.7.7.65"/>
    </reaction>
</comment>
<reference evidence="7 8" key="1">
    <citation type="submission" date="2016-11" db="EMBL/GenBank/DDBJ databases">
        <authorList>
            <person name="Jaros S."/>
            <person name="Januszkiewicz K."/>
            <person name="Wedrychowicz H."/>
        </authorList>
    </citation>
    <scope>NUCLEOTIDE SEQUENCE [LARGE SCALE GENOMIC DNA]</scope>
    <source>
        <strain evidence="7 8">DSM 18899</strain>
    </source>
</reference>
<dbReference type="EC" id="2.7.7.65" evidence="1"/>
<name>A0A1K2HHG3_9NEIS</name>
<dbReference type="EMBL" id="FPKR01000006">
    <property type="protein sequence ID" value="SFZ76147.1"/>
    <property type="molecule type" value="Genomic_DNA"/>
</dbReference>
<dbReference type="PROSITE" id="PS50112">
    <property type="entry name" value="PAS"/>
    <property type="match status" value="1"/>
</dbReference>
<dbReference type="Gene3D" id="3.30.70.270">
    <property type="match status" value="1"/>
</dbReference>
<dbReference type="FunFam" id="3.30.70.270:FF:000001">
    <property type="entry name" value="Diguanylate cyclase domain protein"/>
    <property type="match status" value="1"/>
</dbReference>
<dbReference type="SUPFAM" id="SSF55073">
    <property type="entry name" value="Nucleotide cyclase"/>
    <property type="match status" value="1"/>
</dbReference>
<keyword evidence="8" id="KW-1185">Reference proteome</keyword>
<organism evidence="7 8">
    <name type="scientific">Chitinimonas taiwanensis DSM 18899</name>
    <dbReference type="NCBI Taxonomy" id="1121279"/>
    <lineage>
        <taxon>Bacteria</taxon>
        <taxon>Pseudomonadati</taxon>
        <taxon>Pseudomonadota</taxon>
        <taxon>Betaproteobacteria</taxon>
        <taxon>Neisseriales</taxon>
        <taxon>Chitinibacteraceae</taxon>
        <taxon>Chitinimonas</taxon>
    </lineage>
</organism>
<feature type="domain" description="PAS" evidence="4">
    <location>
        <begin position="316"/>
        <end position="384"/>
    </location>
</feature>
<feature type="domain" description="GGDEF" evidence="6">
    <location>
        <begin position="471"/>
        <end position="602"/>
    </location>
</feature>
<dbReference type="InterPro" id="IPR000160">
    <property type="entry name" value="GGDEF_dom"/>
</dbReference>
<dbReference type="InterPro" id="IPR035965">
    <property type="entry name" value="PAS-like_dom_sf"/>
</dbReference>
<dbReference type="Proteomes" id="UP000186513">
    <property type="component" value="Unassembled WGS sequence"/>
</dbReference>
<dbReference type="InterPro" id="IPR050469">
    <property type="entry name" value="Diguanylate_Cyclase"/>
</dbReference>
<gene>
    <name evidence="7" type="ORF">SAMN02745887_01889</name>
</gene>
<dbReference type="InterPro" id="IPR043128">
    <property type="entry name" value="Rev_trsase/Diguanyl_cyclase"/>
</dbReference>
<dbReference type="InterPro" id="IPR000700">
    <property type="entry name" value="PAS-assoc_C"/>
</dbReference>
<dbReference type="GO" id="GO:0005886">
    <property type="term" value="C:plasma membrane"/>
    <property type="evidence" value="ECO:0007669"/>
    <property type="project" value="TreeGrafter"/>
</dbReference>
<evidence type="ECO:0000259" key="6">
    <source>
        <dbReference type="PROSITE" id="PS50887"/>
    </source>
</evidence>
<dbReference type="PANTHER" id="PTHR45138">
    <property type="entry name" value="REGULATORY COMPONENTS OF SENSORY TRANSDUCTION SYSTEM"/>
    <property type="match status" value="1"/>
</dbReference>
<dbReference type="InterPro" id="IPR029787">
    <property type="entry name" value="Nucleotide_cyclase"/>
</dbReference>
<dbReference type="PROSITE" id="PS50887">
    <property type="entry name" value="GGDEF"/>
    <property type="match status" value="1"/>
</dbReference>